<keyword evidence="2" id="KW-1185">Reference proteome</keyword>
<gene>
    <name evidence="1" type="ORF">FB45DRAFT_1017076</name>
</gene>
<protein>
    <submittedName>
        <fullName evidence="1">Uncharacterized protein</fullName>
    </submittedName>
</protein>
<dbReference type="EMBL" id="JARKIF010000516">
    <property type="protein sequence ID" value="KAJ7601280.1"/>
    <property type="molecule type" value="Genomic_DNA"/>
</dbReference>
<dbReference type="AlphaFoldDB" id="A0AAD7AWM7"/>
<proteinExistence type="predicted"/>
<dbReference type="PANTHER" id="PTHR46791">
    <property type="entry name" value="EXPRESSED PROTEIN"/>
    <property type="match status" value="1"/>
</dbReference>
<organism evidence="1 2">
    <name type="scientific">Roridomyces roridus</name>
    <dbReference type="NCBI Taxonomy" id="1738132"/>
    <lineage>
        <taxon>Eukaryota</taxon>
        <taxon>Fungi</taxon>
        <taxon>Dikarya</taxon>
        <taxon>Basidiomycota</taxon>
        <taxon>Agaricomycotina</taxon>
        <taxon>Agaricomycetes</taxon>
        <taxon>Agaricomycetidae</taxon>
        <taxon>Agaricales</taxon>
        <taxon>Marasmiineae</taxon>
        <taxon>Mycenaceae</taxon>
        <taxon>Roridomyces</taxon>
    </lineage>
</organism>
<accession>A0AAD7AWM7</accession>
<evidence type="ECO:0000313" key="1">
    <source>
        <dbReference type="EMBL" id="KAJ7601280.1"/>
    </source>
</evidence>
<dbReference type="PANTHER" id="PTHR46791:SF7">
    <property type="entry name" value="INTEGRASE CATALYTIC DOMAIN-CONTAINING PROTEIN"/>
    <property type="match status" value="1"/>
</dbReference>
<comment type="caution">
    <text evidence="1">The sequence shown here is derived from an EMBL/GenBank/DDBJ whole genome shotgun (WGS) entry which is preliminary data.</text>
</comment>
<feature type="non-terminal residue" evidence="1">
    <location>
        <position position="213"/>
    </location>
</feature>
<evidence type="ECO:0000313" key="2">
    <source>
        <dbReference type="Proteomes" id="UP001221142"/>
    </source>
</evidence>
<reference evidence="1" key="1">
    <citation type="submission" date="2023-03" db="EMBL/GenBank/DDBJ databases">
        <title>Massive genome expansion in bonnet fungi (Mycena s.s.) driven by repeated elements and novel gene families across ecological guilds.</title>
        <authorList>
            <consortium name="Lawrence Berkeley National Laboratory"/>
            <person name="Harder C.B."/>
            <person name="Miyauchi S."/>
            <person name="Viragh M."/>
            <person name="Kuo A."/>
            <person name="Thoen E."/>
            <person name="Andreopoulos B."/>
            <person name="Lu D."/>
            <person name="Skrede I."/>
            <person name="Drula E."/>
            <person name="Henrissat B."/>
            <person name="Morin E."/>
            <person name="Kohler A."/>
            <person name="Barry K."/>
            <person name="LaButti K."/>
            <person name="Morin E."/>
            <person name="Salamov A."/>
            <person name="Lipzen A."/>
            <person name="Mereny Z."/>
            <person name="Hegedus B."/>
            <person name="Baldrian P."/>
            <person name="Stursova M."/>
            <person name="Weitz H."/>
            <person name="Taylor A."/>
            <person name="Grigoriev I.V."/>
            <person name="Nagy L.G."/>
            <person name="Martin F."/>
            <person name="Kauserud H."/>
        </authorList>
    </citation>
    <scope>NUCLEOTIDE SEQUENCE</scope>
    <source>
        <strain evidence="1">9284</strain>
    </source>
</reference>
<sequence>MSSSRFAEDPIHAFLMEAHSITVDAQFIVDSLPNADLAAVERSAHQLGAVRKIVEVIDDDSVTDTVRQELLAVVDSLIAPLNSFIVSPPPPANAFIPTDRGDHAGRPRYKLNLHRVQQLHDLGNSFSDIGQAMGVSRWTITRHLEAAGLSTARRVYTEISDDALNELVAEISLGHPFVGSTIVSGHLETRQIHVPRFRVQESLRRVDELGVIV</sequence>
<dbReference type="Proteomes" id="UP001221142">
    <property type="component" value="Unassembled WGS sequence"/>
</dbReference>
<name>A0AAD7AWM7_9AGAR</name>